<dbReference type="InterPro" id="IPR018391">
    <property type="entry name" value="PQQ_b-propeller_rpt"/>
</dbReference>
<evidence type="ECO:0000256" key="4">
    <source>
        <dbReference type="HAMAP-Rule" id="MF_00923"/>
    </source>
</evidence>
<comment type="subunit">
    <text evidence="4">Part of the Bam complex.</text>
</comment>
<dbReference type="SMART" id="SM00564">
    <property type="entry name" value="PQQ"/>
    <property type="match status" value="3"/>
</dbReference>
<dbReference type="SUPFAM" id="SSF50998">
    <property type="entry name" value="Quinoprotein alcohol dehydrogenase-like"/>
    <property type="match status" value="1"/>
</dbReference>
<keyword evidence="2 4" id="KW-0472">Membrane</keyword>
<dbReference type="HAMAP" id="MF_00923">
    <property type="entry name" value="OM_assembly_BamB"/>
    <property type="match status" value="1"/>
</dbReference>
<feature type="signal peptide" evidence="5">
    <location>
        <begin position="1"/>
        <end position="26"/>
    </location>
</feature>
<dbReference type="OrthoDB" id="5173551at2"/>
<feature type="domain" description="Pyrrolo-quinoline quinone repeat" evidence="6">
    <location>
        <begin position="72"/>
        <end position="300"/>
    </location>
</feature>
<evidence type="ECO:0000256" key="2">
    <source>
        <dbReference type="ARBA" id="ARBA00023136"/>
    </source>
</evidence>
<keyword evidence="1 4" id="KW-0732">Signal</keyword>
<keyword evidence="8" id="KW-1185">Reference proteome</keyword>
<keyword evidence="4 7" id="KW-0449">Lipoprotein</keyword>
<dbReference type="GO" id="GO:0043165">
    <property type="term" value="P:Gram-negative-bacterium-type cell outer membrane assembly"/>
    <property type="evidence" value="ECO:0007669"/>
    <property type="project" value="UniProtKB-UniRule"/>
</dbReference>
<gene>
    <name evidence="4" type="primary">bamB</name>
    <name evidence="7" type="ORF">HNQ51_001031</name>
</gene>
<dbReference type="PROSITE" id="PS51257">
    <property type="entry name" value="PROKAR_LIPOPROTEIN"/>
    <property type="match status" value="1"/>
</dbReference>
<dbReference type="NCBIfam" id="TIGR03300">
    <property type="entry name" value="assembly_YfgL"/>
    <property type="match status" value="1"/>
</dbReference>
<proteinExistence type="inferred from homology"/>
<dbReference type="Pfam" id="PF13360">
    <property type="entry name" value="PQQ_2"/>
    <property type="match status" value="1"/>
</dbReference>
<dbReference type="InterPro" id="IPR015943">
    <property type="entry name" value="WD40/YVTN_repeat-like_dom_sf"/>
</dbReference>
<comment type="similarity">
    <text evidence="4">Belongs to the BamB family.</text>
</comment>
<dbReference type="GO" id="GO:0051205">
    <property type="term" value="P:protein insertion into membrane"/>
    <property type="evidence" value="ECO:0007669"/>
    <property type="project" value="UniProtKB-UniRule"/>
</dbReference>
<protein>
    <recommendedName>
        <fullName evidence="4">Outer membrane protein assembly factor BamB</fullName>
    </recommendedName>
</protein>
<comment type="caution">
    <text evidence="7">The sequence shown here is derived from an EMBL/GenBank/DDBJ whole genome shotgun (WGS) entry which is preliminary data.</text>
</comment>
<dbReference type="PANTHER" id="PTHR34512">
    <property type="entry name" value="CELL SURFACE PROTEIN"/>
    <property type="match status" value="1"/>
</dbReference>
<dbReference type="EMBL" id="JACHHO010000001">
    <property type="protein sequence ID" value="MBB5203738.1"/>
    <property type="molecule type" value="Genomic_DNA"/>
</dbReference>
<dbReference type="AlphaFoldDB" id="A0A840S2V3"/>
<evidence type="ECO:0000256" key="5">
    <source>
        <dbReference type="SAM" id="SignalP"/>
    </source>
</evidence>
<accession>A0A840S2V3</accession>
<dbReference type="InterPro" id="IPR002372">
    <property type="entry name" value="PQQ_rpt_dom"/>
</dbReference>
<comment type="subcellular location">
    <subcellularLocation>
        <location evidence="4">Cell outer membrane</location>
        <topology evidence="4">Lipid-anchor</topology>
    </subcellularLocation>
</comment>
<keyword evidence="3 4" id="KW-0998">Cell outer membrane</keyword>
<dbReference type="PANTHER" id="PTHR34512:SF30">
    <property type="entry name" value="OUTER MEMBRANE PROTEIN ASSEMBLY FACTOR BAMB"/>
    <property type="match status" value="1"/>
</dbReference>
<dbReference type="InterPro" id="IPR011047">
    <property type="entry name" value="Quinoprotein_ADH-like_sf"/>
</dbReference>
<evidence type="ECO:0000256" key="1">
    <source>
        <dbReference type="ARBA" id="ARBA00022729"/>
    </source>
</evidence>
<evidence type="ECO:0000313" key="7">
    <source>
        <dbReference type="EMBL" id="MBB5203738.1"/>
    </source>
</evidence>
<name>A0A840S2V3_9BURK</name>
<dbReference type="InterPro" id="IPR017687">
    <property type="entry name" value="BamB"/>
</dbReference>
<reference evidence="7 8" key="1">
    <citation type="submission" date="2020-08" db="EMBL/GenBank/DDBJ databases">
        <title>Genomic Encyclopedia of Type Strains, Phase IV (KMG-IV): sequencing the most valuable type-strain genomes for metagenomic binning, comparative biology and taxonomic classification.</title>
        <authorList>
            <person name="Goeker M."/>
        </authorList>
    </citation>
    <scope>NUCLEOTIDE SEQUENCE [LARGE SCALE GENOMIC DNA]</scope>
    <source>
        <strain evidence="7 8">DSM 23958</strain>
    </source>
</reference>
<keyword evidence="4" id="KW-0564">Palmitate</keyword>
<dbReference type="RefSeq" id="WP_138857229.1">
    <property type="nucleotide sequence ID" value="NZ_CP040709.1"/>
</dbReference>
<evidence type="ECO:0000256" key="3">
    <source>
        <dbReference type="ARBA" id="ARBA00023237"/>
    </source>
</evidence>
<organism evidence="7 8">
    <name type="scientific">Inhella inkyongensis</name>
    <dbReference type="NCBI Taxonomy" id="392593"/>
    <lineage>
        <taxon>Bacteria</taxon>
        <taxon>Pseudomonadati</taxon>
        <taxon>Pseudomonadota</taxon>
        <taxon>Betaproteobacteria</taxon>
        <taxon>Burkholderiales</taxon>
        <taxon>Sphaerotilaceae</taxon>
        <taxon>Inhella</taxon>
    </lineage>
</organism>
<dbReference type="Proteomes" id="UP000554837">
    <property type="component" value="Unassembled WGS sequence"/>
</dbReference>
<evidence type="ECO:0000313" key="8">
    <source>
        <dbReference type="Proteomes" id="UP000554837"/>
    </source>
</evidence>
<evidence type="ECO:0000259" key="6">
    <source>
        <dbReference type="Pfam" id="PF13360"/>
    </source>
</evidence>
<feature type="chain" id="PRO_5033169267" description="Outer membrane protein assembly factor BamB" evidence="5">
    <location>
        <begin position="27"/>
        <end position="374"/>
    </location>
</feature>
<comment type="function">
    <text evidence="4">Part of the outer membrane protein assembly complex, which is involved in assembly and insertion of beta-barrel proteins into the outer membrane.</text>
</comment>
<dbReference type="Gene3D" id="2.130.10.10">
    <property type="entry name" value="YVTN repeat-like/Quinoprotein amine dehydrogenase"/>
    <property type="match status" value="1"/>
</dbReference>
<sequence>MHRALKALALTSLAALLGGCSLFGSDAPKPKELAPIEASLSGQVVWSQSSGDVDFPLQVATLADRFVVASSAGRIQALRVEDGAELWQGEVGAKLSAGVGSDGRFAAVVTRDQELVVLDAGREVWRKRLGAPVYTAPLVAGERVFVLGVDRAVHAFDVLDGRRLWELRRPGDALLLAQPGGLIAYKDTLVVGQGARLAGVDPLRGVLRWEVNVANPRGTNEVERLGDLVAPLARVGDQICARAFQAAVGCVNAQRGSLVWSRPSGGAKGVGADAEVAVGFDASDRLTAWRLSNGETLWANEEYQHRKLSGALVLGQQVVLGDFEGQVHVLARDTGKALLRLPTGGSPIVAGPVRAGNTVLVVAKNGGVHALRLN</sequence>
<dbReference type="GO" id="GO:0009279">
    <property type="term" value="C:cell outer membrane"/>
    <property type="evidence" value="ECO:0007669"/>
    <property type="project" value="UniProtKB-SubCell"/>
</dbReference>